<keyword evidence="2" id="KW-1185">Reference proteome</keyword>
<proteinExistence type="predicted"/>
<evidence type="ECO:0000313" key="1">
    <source>
        <dbReference type="EnsemblMetazoa" id="tetur30g00970.1"/>
    </source>
</evidence>
<dbReference type="EnsemblMetazoa" id="tetur30g00970.1">
    <property type="protein sequence ID" value="tetur30g00970.1"/>
    <property type="gene ID" value="tetur30g00970"/>
</dbReference>
<sequence length="36" mass="4022">MLQIQSSDLELVKKMQHLLGQLIAVEPPEKSTATDE</sequence>
<protein>
    <submittedName>
        <fullName evidence="1">Uncharacterized protein</fullName>
    </submittedName>
</protein>
<dbReference type="HOGENOM" id="CLU_3360334_0_0_1"/>
<dbReference type="EMBL" id="CAEY01000867">
    <property type="status" value="NOT_ANNOTATED_CDS"/>
    <property type="molecule type" value="Genomic_DNA"/>
</dbReference>
<reference evidence="1" key="2">
    <citation type="submission" date="2015-06" db="UniProtKB">
        <authorList>
            <consortium name="EnsemblMetazoa"/>
        </authorList>
    </citation>
    <scope>IDENTIFICATION</scope>
</reference>
<evidence type="ECO:0000313" key="2">
    <source>
        <dbReference type="Proteomes" id="UP000015104"/>
    </source>
</evidence>
<dbReference type="AlphaFoldDB" id="T1L0J8"/>
<organism evidence="1 2">
    <name type="scientific">Tetranychus urticae</name>
    <name type="common">Two-spotted spider mite</name>
    <dbReference type="NCBI Taxonomy" id="32264"/>
    <lineage>
        <taxon>Eukaryota</taxon>
        <taxon>Metazoa</taxon>
        <taxon>Ecdysozoa</taxon>
        <taxon>Arthropoda</taxon>
        <taxon>Chelicerata</taxon>
        <taxon>Arachnida</taxon>
        <taxon>Acari</taxon>
        <taxon>Acariformes</taxon>
        <taxon>Trombidiformes</taxon>
        <taxon>Prostigmata</taxon>
        <taxon>Eleutherengona</taxon>
        <taxon>Raphignathae</taxon>
        <taxon>Tetranychoidea</taxon>
        <taxon>Tetranychidae</taxon>
        <taxon>Tetranychus</taxon>
    </lineage>
</organism>
<name>T1L0J8_TETUR</name>
<accession>T1L0J8</accession>
<reference evidence="2" key="1">
    <citation type="submission" date="2011-08" db="EMBL/GenBank/DDBJ databases">
        <authorList>
            <person name="Rombauts S."/>
        </authorList>
    </citation>
    <scope>NUCLEOTIDE SEQUENCE</scope>
    <source>
        <strain evidence="2">London</strain>
    </source>
</reference>
<dbReference type="Proteomes" id="UP000015104">
    <property type="component" value="Unassembled WGS sequence"/>
</dbReference>